<evidence type="ECO:0000313" key="2">
    <source>
        <dbReference type="Proteomes" id="UP000251889"/>
    </source>
</evidence>
<accession>A0A364Y5L8</accession>
<dbReference type="EMBL" id="QMFY01000002">
    <property type="protein sequence ID" value="RAW02132.1"/>
    <property type="molecule type" value="Genomic_DNA"/>
</dbReference>
<gene>
    <name evidence="1" type="ORF">DQQ10_06175</name>
</gene>
<dbReference type="RefSeq" id="WP_112745955.1">
    <property type="nucleotide sequence ID" value="NZ_QMFY01000002.1"/>
</dbReference>
<dbReference type="Proteomes" id="UP000251889">
    <property type="component" value="Unassembled WGS sequence"/>
</dbReference>
<name>A0A364Y5L8_9BACT</name>
<evidence type="ECO:0000313" key="1">
    <source>
        <dbReference type="EMBL" id="RAW02132.1"/>
    </source>
</evidence>
<proteinExistence type="predicted"/>
<protein>
    <recommendedName>
        <fullName evidence="3">DUF4304 domain-containing protein</fullName>
    </recommendedName>
</protein>
<dbReference type="AlphaFoldDB" id="A0A364Y5L8"/>
<keyword evidence="2" id="KW-1185">Reference proteome</keyword>
<comment type="caution">
    <text evidence="1">The sequence shown here is derived from an EMBL/GenBank/DDBJ whole genome shotgun (WGS) entry which is preliminary data.</text>
</comment>
<sequence>MFLTEFLKEIELNFSFLKDYGFAQQKVDPSLSRYIWFEKHSSSEGFKLMFHWTQYGEKFYIKEVRAEKRFNTVESEIARTLSRKTEDLYTINLMPDLETIPKELDPKMTSAGIESTILNKDHLIEFASFFKKFYQEHVTLFFKRYSDLSAVNAELAILLERQEIQTLLTSVANSTMLRFYCIAALYNNVEMLDFMSKVYFPYLEENIHENVEKTESERFKVLMQNLRQS</sequence>
<dbReference type="OrthoDB" id="1425503at2"/>
<evidence type="ECO:0008006" key="3">
    <source>
        <dbReference type="Google" id="ProtNLM"/>
    </source>
</evidence>
<organism evidence="1 2">
    <name type="scientific">Pseudochryseolinea flava</name>
    <dbReference type="NCBI Taxonomy" id="2059302"/>
    <lineage>
        <taxon>Bacteria</taxon>
        <taxon>Pseudomonadati</taxon>
        <taxon>Bacteroidota</taxon>
        <taxon>Cytophagia</taxon>
        <taxon>Cytophagales</taxon>
        <taxon>Fulvivirgaceae</taxon>
        <taxon>Pseudochryseolinea</taxon>
    </lineage>
</organism>
<reference evidence="1 2" key="1">
    <citation type="submission" date="2018-06" db="EMBL/GenBank/DDBJ databases">
        <title>Chryseolinea flavus sp. nov., a member of the phylum Bacteroidetes isolated from soil.</title>
        <authorList>
            <person name="Li Y."/>
            <person name="Wang J."/>
        </authorList>
    </citation>
    <scope>NUCLEOTIDE SEQUENCE [LARGE SCALE GENOMIC DNA]</scope>
    <source>
        <strain evidence="1 2">SDU1-6</strain>
    </source>
</reference>